<dbReference type="STRING" id="356882.A0A423WR29"/>
<feature type="chain" id="PRO_5019489468" description="Peptidase S8/S53 domain-containing protein" evidence="10">
    <location>
        <begin position="18"/>
        <end position="974"/>
    </location>
</feature>
<evidence type="ECO:0000256" key="2">
    <source>
        <dbReference type="ARBA" id="ARBA00022670"/>
    </source>
</evidence>
<evidence type="ECO:0000259" key="12">
    <source>
        <dbReference type="Pfam" id="PF06280"/>
    </source>
</evidence>
<dbReference type="PROSITE" id="PS00137">
    <property type="entry name" value="SUBTILASE_HIS"/>
    <property type="match status" value="1"/>
</dbReference>
<feature type="region of interest" description="Disordered" evidence="9">
    <location>
        <begin position="120"/>
        <end position="164"/>
    </location>
</feature>
<comment type="similarity">
    <text evidence="1 7 8">Belongs to the peptidase S8 family.</text>
</comment>
<proteinExistence type="inferred from homology"/>
<dbReference type="PROSITE" id="PS00138">
    <property type="entry name" value="SUBTILASE_SER"/>
    <property type="match status" value="1"/>
</dbReference>
<evidence type="ECO:0000256" key="7">
    <source>
        <dbReference type="PROSITE-ProRule" id="PRU01240"/>
    </source>
</evidence>
<keyword evidence="4 7" id="KW-0378">Hydrolase</keyword>
<evidence type="ECO:0000259" key="11">
    <source>
        <dbReference type="Pfam" id="PF00082"/>
    </source>
</evidence>
<dbReference type="InterPro" id="IPR023828">
    <property type="entry name" value="Peptidase_S8_Ser-AS"/>
</dbReference>
<evidence type="ECO:0000256" key="6">
    <source>
        <dbReference type="PIRSR" id="PIRSR615500-1"/>
    </source>
</evidence>
<dbReference type="OrthoDB" id="10256524at2759"/>
<dbReference type="EMBL" id="LKEA01000012">
    <property type="protein sequence ID" value="ROW05714.1"/>
    <property type="molecule type" value="Genomic_DNA"/>
</dbReference>
<protein>
    <recommendedName>
        <fullName evidence="15">Peptidase S8/S53 domain-containing protein</fullName>
    </recommendedName>
</protein>
<dbReference type="GO" id="GO:0004252">
    <property type="term" value="F:serine-type endopeptidase activity"/>
    <property type="evidence" value="ECO:0007669"/>
    <property type="project" value="UniProtKB-UniRule"/>
</dbReference>
<keyword evidence="2 7" id="KW-0645">Protease</keyword>
<feature type="active site" description="Charge relay system" evidence="6 7">
    <location>
        <position position="248"/>
    </location>
</feature>
<keyword evidence="5 7" id="KW-0720">Serine protease</keyword>
<evidence type="ECO:0000256" key="3">
    <source>
        <dbReference type="ARBA" id="ARBA00022729"/>
    </source>
</evidence>
<accession>A0A423WR29</accession>
<dbReference type="InterPro" id="IPR022398">
    <property type="entry name" value="Peptidase_S8_His-AS"/>
</dbReference>
<dbReference type="Gene3D" id="3.40.50.200">
    <property type="entry name" value="Peptidase S8/S53 domain"/>
    <property type="match status" value="2"/>
</dbReference>
<evidence type="ECO:0008006" key="15">
    <source>
        <dbReference type="Google" id="ProtNLM"/>
    </source>
</evidence>
<evidence type="ECO:0000313" key="14">
    <source>
        <dbReference type="Proteomes" id="UP000283895"/>
    </source>
</evidence>
<dbReference type="AlphaFoldDB" id="A0A423WR29"/>
<keyword evidence="3 10" id="KW-0732">Signal</keyword>
<dbReference type="PANTHER" id="PTHR43806">
    <property type="entry name" value="PEPTIDASE S8"/>
    <property type="match status" value="1"/>
</dbReference>
<evidence type="ECO:0000256" key="8">
    <source>
        <dbReference type="RuleBase" id="RU003355"/>
    </source>
</evidence>
<dbReference type="InterPro" id="IPR000209">
    <property type="entry name" value="Peptidase_S8/S53_dom"/>
</dbReference>
<feature type="active site" description="Charge relay system" evidence="6 7">
    <location>
        <position position="200"/>
    </location>
</feature>
<sequence>MHVSYFLMPALAASVSGISLKIPQAQSPNIVEGAYIIQLKAGNSLSGRSDATSHEAFHKRAASSDLDYTVRRNFTKPITFYGLSINVNGNLTDPTIQSKVEALDGVENVWPVVKVYQNTPEPQRTSKSKASRSGKVERRSAVSASSSSTYTGTNSTLPSSLMPPKVTGTSNVLASLDMSGIDKLHALGIKGSGTKIGIIDTGVDYRHPSLGGGFGPGYKIAGGYAYRDDDGNSISSADPLTTCVEGGHGTHVSGIVGMQDPDDVGFGLVGVAPEAEIYMYRVFSCEESGASTDDIIAALDQAHSDGVDVVSMSLSSDEEWEFYDPFETTTSALVAEGIAVVAAAGNDGEEGLFVPGAPGSGPDVISVGCIDSTDFPTTYLATDSEGNKVSYASVWPYSGEHDVYVLGGTGSGCSADEWEDASSAVTDKNNTIIVFHYSWNGSDCDFSDREDYWAQYGFSYIMTYVDKNSDPYAQQHVLLEQGDNTTLYSNLLPDDGVALAASYASAGGYGSYQLTFTSQSVSSVSMKTGGDVSYFSSFGPDWEYLELKPQLSAPGASILSTWPLGFNAGYAVLRGTSMSTPFVSASYALIKSAFPTLSVAEIRSLLQSTSSPAASAYDPNLLATTVQQGAGLINTYNAYLSANSTAITPTEFAIGDTDDYSGVKLSFTLTNNADTAQTYKVSHDGAAMMYFRPYGFYLDPFVPETAEDLTQPEYGTYATVDFSLGTSFTVSPGGSETVEFVISPPSDIDETKVPVISGFIKVTSSSGFTYNLPYGGLPYSRWDAQYFDLGSYSLNSSVTVPWPTIIMYNEDTEEIVNYYNGSGIIVLDKDPIIKQELDVGPLFNTLQPSWNIRAELLAANTTFKPDIYGYDRNVTISPLTITTAKYRNVMEDGVTPTYGVQGTNPGMPEAGLIDFPEMTVISNSDDWEDEGGEAPTAVGDYRLLLSALKWGGNATNWPEDWETWLSPVLRIIDT</sequence>
<dbReference type="Pfam" id="PF00082">
    <property type="entry name" value="Peptidase_S8"/>
    <property type="match status" value="1"/>
</dbReference>
<comment type="caution">
    <text evidence="13">The sequence shown here is derived from an EMBL/GenBank/DDBJ whole genome shotgun (WGS) entry which is preliminary data.</text>
</comment>
<dbReference type="PANTHER" id="PTHR43806:SF66">
    <property type="entry name" value="SERIN ENDOPEPTIDASE"/>
    <property type="match status" value="1"/>
</dbReference>
<dbReference type="Pfam" id="PF06280">
    <property type="entry name" value="fn3_5"/>
    <property type="match status" value="1"/>
</dbReference>
<feature type="compositionally biased region" description="Low complexity" evidence="9">
    <location>
        <begin position="141"/>
        <end position="156"/>
    </location>
</feature>
<dbReference type="InterPro" id="IPR015500">
    <property type="entry name" value="Peptidase_S8_subtilisin-rel"/>
</dbReference>
<evidence type="ECO:0000256" key="5">
    <source>
        <dbReference type="ARBA" id="ARBA00022825"/>
    </source>
</evidence>
<dbReference type="InterPro" id="IPR050131">
    <property type="entry name" value="Peptidase_S8_subtilisin-like"/>
</dbReference>
<reference evidence="13 14" key="1">
    <citation type="submission" date="2015-09" db="EMBL/GenBank/DDBJ databases">
        <title>Host preference determinants of Valsa canker pathogens revealed by comparative genomics.</title>
        <authorList>
            <person name="Yin Z."/>
            <person name="Huang L."/>
        </authorList>
    </citation>
    <scope>NUCLEOTIDE SEQUENCE [LARGE SCALE GENOMIC DNA]</scope>
    <source>
        <strain evidence="13 14">03-1</strain>
    </source>
</reference>
<feature type="domain" description="C5a peptidase/Subtilisin-like protease SBT2-like Fn3-like" evidence="12">
    <location>
        <begin position="654"/>
        <end position="774"/>
    </location>
</feature>
<dbReference type="GO" id="GO:0006508">
    <property type="term" value="P:proteolysis"/>
    <property type="evidence" value="ECO:0007669"/>
    <property type="project" value="UniProtKB-KW"/>
</dbReference>
<organism evidence="13 14">
    <name type="scientific">Cytospora schulzeri</name>
    <dbReference type="NCBI Taxonomy" id="448051"/>
    <lineage>
        <taxon>Eukaryota</taxon>
        <taxon>Fungi</taxon>
        <taxon>Dikarya</taxon>
        <taxon>Ascomycota</taxon>
        <taxon>Pezizomycotina</taxon>
        <taxon>Sordariomycetes</taxon>
        <taxon>Sordariomycetidae</taxon>
        <taxon>Diaporthales</taxon>
        <taxon>Cytosporaceae</taxon>
        <taxon>Cytospora</taxon>
    </lineage>
</organism>
<dbReference type="PRINTS" id="PR00723">
    <property type="entry name" value="SUBTILISIN"/>
</dbReference>
<evidence type="ECO:0000256" key="10">
    <source>
        <dbReference type="SAM" id="SignalP"/>
    </source>
</evidence>
<name>A0A423WR29_9PEZI</name>
<feature type="domain" description="Peptidase S8/S53" evidence="11">
    <location>
        <begin position="191"/>
        <end position="611"/>
    </location>
</feature>
<dbReference type="InterPro" id="IPR036852">
    <property type="entry name" value="Peptidase_S8/S53_dom_sf"/>
</dbReference>
<feature type="signal peptide" evidence="10">
    <location>
        <begin position="1"/>
        <end position="17"/>
    </location>
</feature>
<evidence type="ECO:0000256" key="1">
    <source>
        <dbReference type="ARBA" id="ARBA00011073"/>
    </source>
</evidence>
<dbReference type="InterPro" id="IPR034187">
    <property type="entry name" value="Peptidases_S8_5"/>
</dbReference>
<keyword evidence="14" id="KW-1185">Reference proteome</keyword>
<dbReference type="Proteomes" id="UP000283895">
    <property type="component" value="Unassembled WGS sequence"/>
</dbReference>
<dbReference type="InterPro" id="IPR023827">
    <property type="entry name" value="Peptidase_S8_Asp-AS"/>
</dbReference>
<dbReference type="GO" id="GO:0016020">
    <property type="term" value="C:membrane"/>
    <property type="evidence" value="ECO:0007669"/>
    <property type="project" value="InterPro"/>
</dbReference>
<dbReference type="SUPFAM" id="SSF52743">
    <property type="entry name" value="Subtilisin-like"/>
    <property type="match status" value="1"/>
</dbReference>
<dbReference type="InterPro" id="IPR010435">
    <property type="entry name" value="C5a/SBT2-like_Fn3"/>
</dbReference>
<dbReference type="CDD" id="cd07489">
    <property type="entry name" value="Peptidases_S8_5"/>
    <property type="match status" value="1"/>
</dbReference>
<feature type="active site" description="Charge relay system" evidence="6 7">
    <location>
        <position position="577"/>
    </location>
</feature>
<gene>
    <name evidence="13" type="ORF">VMCG_05172</name>
</gene>
<evidence type="ECO:0000313" key="13">
    <source>
        <dbReference type="EMBL" id="ROW05714.1"/>
    </source>
</evidence>
<dbReference type="PROSITE" id="PS00136">
    <property type="entry name" value="SUBTILASE_ASP"/>
    <property type="match status" value="1"/>
</dbReference>
<dbReference type="PROSITE" id="PS51892">
    <property type="entry name" value="SUBTILASE"/>
    <property type="match status" value="1"/>
</dbReference>
<evidence type="ECO:0000256" key="9">
    <source>
        <dbReference type="SAM" id="MobiDB-lite"/>
    </source>
</evidence>
<evidence type="ECO:0000256" key="4">
    <source>
        <dbReference type="ARBA" id="ARBA00022801"/>
    </source>
</evidence>